<dbReference type="AlphaFoldDB" id="A0A7T8GUR0"/>
<dbReference type="OrthoDB" id="6137736at2759"/>
<keyword evidence="3" id="KW-1185">Reference proteome</keyword>
<protein>
    <submittedName>
        <fullName evidence="2">Uncharacterized protein</fullName>
    </submittedName>
</protein>
<name>A0A7T8GUR0_CALRO</name>
<evidence type="ECO:0000313" key="2">
    <source>
        <dbReference type="EMBL" id="QQP38159.1"/>
    </source>
</evidence>
<accession>A0A7T8GUR0</accession>
<dbReference type="EMBL" id="CP045902">
    <property type="protein sequence ID" value="QQP38159.1"/>
    <property type="molecule type" value="Genomic_DNA"/>
</dbReference>
<feature type="non-terminal residue" evidence="2">
    <location>
        <position position="1"/>
    </location>
</feature>
<sequence>LYTNKKWRKDFDNGSFAPEKNTSSGRPRETRTPETIAAVKRLIEDIPRMVTR</sequence>
<evidence type="ECO:0000256" key="1">
    <source>
        <dbReference type="SAM" id="MobiDB-lite"/>
    </source>
</evidence>
<proteinExistence type="predicted"/>
<organism evidence="2 3">
    <name type="scientific">Caligus rogercresseyi</name>
    <name type="common">Sea louse</name>
    <dbReference type="NCBI Taxonomy" id="217165"/>
    <lineage>
        <taxon>Eukaryota</taxon>
        <taxon>Metazoa</taxon>
        <taxon>Ecdysozoa</taxon>
        <taxon>Arthropoda</taxon>
        <taxon>Crustacea</taxon>
        <taxon>Multicrustacea</taxon>
        <taxon>Hexanauplia</taxon>
        <taxon>Copepoda</taxon>
        <taxon>Siphonostomatoida</taxon>
        <taxon>Caligidae</taxon>
        <taxon>Caligus</taxon>
    </lineage>
</organism>
<dbReference type="Proteomes" id="UP000595437">
    <property type="component" value="Chromosome 13"/>
</dbReference>
<evidence type="ECO:0000313" key="3">
    <source>
        <dbReference type="Proteomes" id="UP000595437"/>
    </source>
</evidence>
<gene>
    <name evidence="2" type="ORF">FKW44_018660</name>
</gene>
<feature type="region of interest" description="Disordered" evidence="1">
    <location>
        <begin position="1"/>
        <end position="34"/>
    </location>
</feature>
<reference evidence="3" key="1">
    <citation type="submission" date="2021-01" db="EMBL/GenBank/DDBJ databases">
        <title>Caligus Genome Assembly.</title>
        <authorList>
            <person name="Gallardo-Escarate C."/>
        </authorList>
    </citation>
    <scope>NUCLEOTIDE SEQUENCE [LARGE SCALE GENOMIC DNA]</scope>
</reference>